<evidence type="ECO:0000313" key="19">
    <source>
        <dbReference type="Proteomes" id="UP001168821"/>
    </source>
</evidence>
<dbReference type="Pfam" id="PF00749">
    <property type="entry name" value="tRNA-synt_1c"/>
    <property type="match status" value="1"/>
</dbReference>
<evidence type="ECO:0000256" key="6">
    <source>
        <dbReference type="ARBA" id="ARBA00022917"/>
    </source>
</evidence>
<dbReference type="PANTHER" id="PTHR43097:SF4">
    <property type="entry name" value="GLUTAMINE--TRNA LIGASE"/>
    <property type="match status" value="1"/>
</dbReference>
<evidence type="ECO:0000259" key="15">
    <source>
        <dbReference type="Pfam" id="PF04557"/>
    </source>
</evidence>
<feature type="domain" description="tRNA synthetases class I (E and Q) anti-codon binding" evidence="17">
    <location>
        <begin position="675"/>
        <end position="749"/>
    </location>
</feature>
<evidence type="ECO:0000259" key="13">
    <source>
        <dbReference type="Pfam" id="PF00749"/>
    </source>
</evidence>
<protein>
    <recommendedName>
        <fullName evidence="10">Probable glutamine--tRNA ligase</fullName>
        <ecNumber evidence="2">6.1.1.18</ecNumber>
    </recommendedName>
    <alternativeName>
        <fullName evidence="8">Glutaminyl-tRNA synthetase</fullName>
    </alternativeName>
</protein>
<feature type="domain" description="Glutaminyl-tRNA synthetase class Ib non-specific RNA-binding" evidence="15">
    <location>
        <begin position="165"/>
        <end position="251"/>
    </location>
</feature>
<dbReference type="InterPro" id="IPR020056">
    <property type="entry name" value="Rbsml_bL25/Gln-tRNA_synth_N"/>
</dbReference>
<dbReference type="AlphaFoldDB" id="A0AA38MLC4"/>
<dbReference type="GO" id="GO:0004819">
    <property type="term" value="F:glutamine-tRNA ligase activity"/>
    <property type="evidence" value="ECO:0007669"/>
    <property type="project" value="UniProtKB-EC"/>
</dbReference>
<feature type="domain" description="Glutamyl/glutaminyl-tRNA synthetase class Ib catalytic" evidence="13">
    <location>
        <begin position="260"/>
        <end position="559"/>
    </location>
</feature>
<dbReference type="EMBL" id="JALNTZ010000002">
    <property type="protein sequence ID" value="KAJ3660369.1"/>
    <property type="molecule type" value="Genomic_DNA"/>
</dbReference>
<comment type="similarity">
    <text evidence="1 11">Belongs to the class-I aminoacyl-tRNA synthetase family.</text>
</comment>
<feature type="region of interest" description="Disordered" evidence="12">
    <location>
        <begin position="185"/>
        <end position="204"/>
    </location>
</feature>
<evidence type="ECO:0000256" key="7">
    <source>
        <dbReference type="ARBA" id="ARBA00023146"/>
    </source>
</evidence>
<feature type="domain" description="Glutaminyl-tRNA synthetase class Ib non-specific RNA-binding" evidence="16">
    <location>
        <begin position="10"/>
        <end position="162"/>
    </location>
</feature>
<dbReference type="InterPro" id="IPR004514">
    <property type="entry name" value="Gln-tRNA-synth"/>
</dbReference>
<dbReference type="SUPFAM" id="SSF50715">
    <property type="entry name" value="Ribosomal protein L25-like"/>
    <property type="match status" value="1"/>
</dbReference>
<name>A0AA38MLC4_9CUCU</name>
<dbReference type="GO" id="GO:0006425">
    <property type="term" value="P:glutaminyl-tRNA aminoacylation"/>
    <property type="evidence" value="ECO:0007669"/>
    <property type="project" value="InterPro"/>
</dbReference>
<dbReference type="InterPro" id="IPR014729">
    <property type="entry name" value="Rossmann-like_a/b/a_fold"/>
</dbReference>
<dbReference type="FunFam" id="1.10.8.1290:FF:000002">
    <property type="entry name" value="Glutamine--tRNA ligase cytoplasmic"/>
    <property type="match status" value="1"/>
</dbReference>
<dbReference type="InterPro" id="IPR050132">
    <property type="entry name" value="Gln/Glu-tRNA_Ligase"/>
</dbReference>
<dbReference type="EC" id="6.1.1.18" evidence="2"/>
<dbReference type="Gene3D" id="3.40.50.620">
    <property type="entry name" value="HUPs"/>
    <property type="match status" value="1"/>
</dbReference>
<dbReference type="GO" id="GO:0017101">
    <property type="term" value="C:aminoacyl-tRNA synthetase multienzyme complex"/>
    <property type="evidence" value="ECO:0007669"/>
    <property type="project" value="TreeGrafter"/>
</dbReference>
<evidence type="ECO:0000256" key="8">
    <source>
        <dbReference type="ARBA" id="ARBA00030466"/>
    </source>
</evidence>
<organism evidence="18 19">
    <name type="scientific">Zophobas morio</name>
    <dbReference type="NCBI Taxonomy" id="2755281"/>
    <lineage>
        <taxon>Eukaryota</taxon>
        <taxon>Metazoa</taxon>
        <taxon>Ecdysozoa</taxon>
        <taxon>Arthropoda</taxon>
        <taxon>Hexapoda</taxon>
        <taxon>Insecta</taxon>
        <taxon>Pterygota</taxon>
        <taxon>Neoptera</taxon>
        <taxon>Endopterygota</taxon>
        <taxon>Coleoptera</taxon>
        <taxon>Polyphaga</taxon>
        <taxon>Cucujiformia</taxon>
        <taxon>Tenebrionidae</taxon>
        <taxon>Zophobas</taxon>
    </lineage>
</organism>
<evidence type="ECO:0000259" key="17">
    <source>
        <dbReference type="Pfam" id="PF20974"/>
    </source>
</evidence>
<keyword evidence="19" id="KW-1185">Reference proteome</keyword>
<proteinExistence type="inferred from homology"/>
<dbReference type="FunFam" id="1.10.10.2420:FF:000001">
    <property type="entry name" value="Glutamine--tRNA ligase cytoplasmic"/>
    <property type="match status" value="1"/>
</dbReference>
<dbReference type="InterPro" id="IPR001412">
    <property type="entry name" value="aa-tRNA-synth_I_CS"/>
</dbReference>
<dbReference type="FunFam" id="3.90.800.10:FF:000001">
    <property type="entry name" value="Glutamine--tRNA ligase"/>
    <property type="match status" value="1"/>
</dbReference>
<dbReference type="InterPro" id="IPR007639">
    <property type="entry name" value="Gln-tRNA-synth_Ib_RNA-bd_N"/>
</dbReference>
<sequence>MVQSDDLTKSLVATLGLSEQKAKETLKNVPLTQTLSSILHEIREVVLPEGTGVLLYHFATKTKPQIAHHLPLIVKYIVTKKLDTTLRVEKAIEYALSHIKNINPPEFEQFCGVGVVVTPEEIENVVEQYLKEYKNELVEKRYKFNAGPLMQKVRGKLPWADGKAVKNEVDVQIFDLLGPKTEEDLAPAAKTDKKGKTTKATKPPVKEQVANGDVPALTILDVMKKVSFHLPGQNYKTDGYVVTENTERLLKEHLKVTGGKVQTRFPPEPNGILHIGHAKAININFGYAAANNGVCYLRYDDTNPEKEEEKFFVGIKDMVEWLGYKPYKITHSSDYFDQLYEWAVELIKAGLAYVCHQSADEMKGFNPQPSPWRDRPIKESLQLFQDMKNGKIDEGMATLRMKITLEEGKLDPVAYRVRFTPHHRTGDKWCIYPTYDYTHCLCDSIENITHSLCTKEFQSRRSSYYWLCNALKVYCPVQWEYGRLNFNYTVVSKRKIGKLIDEKIVKDWDDPRLFTLTALRRRGFPAEAINNFCAQLGVTGAQSTVDPSMLEAYVRDYLNNTAPRRMVVLEPLEITITNFPFDKPVEIPVPNFPNKPELGSHSVTFGPKIYIEKSDFLEDGNKNYRRLTKTQAVGLRHAGYVLSVTEIKKDSSGDVIGVVCTCTEVDKVATKPKAFIHWVSEPVEIEVRLYSTLFKHKNPEDPSEVPGGFLSDCNTDTLNVLKSKADKSLRVAKVFDKFQFERNGFFSVDPDTTEGKLIFNQTVGLKEDAGK</sequence>
<dbReference type="InterPro" id="IPR020059">
    <property type="entry name" value="Glu/Gln-tRNA-synth_Ib_codon-bd"/>
</dbReference>
<dbReference type="CDD" id="cd00807">
    <property type="entry name" value="GlnRS_core"/>
    <property type="match status" value="1"/>
</dbReference>
<evidence type="ECO:0000313" key="18">
    <source>
        <dbReference type="EMBL" id="KAJ3660369.1"/>
    </source>
</evidence>
<evidence type="ECO:0000256" key="10">
    <source>
        <dbReference type="ARBA" id="ARBA00072317"/>
    </source>
</evidence>
<dbReference type="InterPro" id="IPR020058">
    <property type="entry name" value="Glu/Gln-tRNA-synth_Ib_cat-dom"/>
</dbReference>
<keyword evidence="6 11" id="KW-0648">Protein biosynthesis</keyword>
<dbReference type="GO" id="GO:0005524">
    <property type="term" value="F:ATP binding"/>
    <property type="evidence" value="ECO:0007669"/>
    <property type="project" value="UniProtKB-KW"/>
</dbReference>
<dbReference type="FunFam" id="2.40.240.10:FF:000006">
    <property type="entry name" value="Putative glutamine--tRNA ligase"/>
    <property type="match status" value="1"/>
</dbReference>
<evidence type="ECO:0000256" key="5">
    <source>
        <dbReference type="ARBA" id="ARBA00022840"/>
    </source>
</evidence>
<dbReference type="InterPro" id="IPR042559">
    <property type="entry name" value="Gln-tRNA-synth_Ib_RNA-bd_N_2"/>
</dbReference>
<dbReference type="Gene3D" id="1.10.10.2420">
    <property type="match status" value="1"/>
</dbReference>
<dbReference type="InterPro" id="IPR000924">
    <property type="entry name" value="Glu/Gln-tRNA-synth"/>
</dbReference>
<comment type="caution">
    <text evidence="18">The sequence shown here is derived from an EMBL/GenBank/DDBJ whole genome shotgun (WGS) entry which is preliminary data.</text>
</comment>
<evidence type="ECO:0000256" key="4">
    <source>
        <dbReference type="ARBA" id="ARBA00022741"/>
    </source>
</evidence>
<dbReference type="GO" id="GO:0005829">
    <property type="term" value="C:cytosol"/>
    <property type="evidence" value="ECO:0007669"/>
    <property type="project" value="TreeGrafter"/>
</dbReference>
<dbReference type="FunFam" id="1.10.1160.10:FF:000001">
    <property type="entry name" value="Glutamine--tRNA ligase"/>
    <property type="match status" value="1"/>
</dbReference>
<dbReference type="SUPFAM" id="SSF52374">
    <property type="entry name" value="Nucleotidylyl transferase"/>
    <property type="match status" value="1"/>
</dbReference>
<dbReference type="InterPro" id="IPR049437">
    <property type="entry name" value="tRNA-synt_1c_C2"/>
</dbReference>
<evidence type="ECO:0000259" key="14">
    <source>
        <dbReference type="Pfam" id="PF03950"/>
    </source>
</evidence>
<keyword evidence="7 11" id="KW-0030">Aminoacyl-tRNA synthetase</keyword>
<dbReference type="PANTHER" id="PTHR43097">
    <property type="entry name" value="GLUTAMINE-TRNA LIGASE"/>
    <property type="match status" value="1"/>
</dbReference>
<dbReference type="Pfam" id="PF20974">
    <property type="entry name" value="tRNA-synt_1c_C2"/>
    <property type="match status" value="1"/>
</dbReference>
<comment type="catalytic activity">
    <reaction evidence="9">
        <text>tRNA(Gln) + L-glutamine + ATP = L-glutaminyl-tRNA(Gln) + AMP + diphosphate</text>
        <dbReference type="Rhea" id="RHEA:20121"/>
        <dbReference type="Rhea" id="RHEA-COMP:9662"/>
        <dbReference type="Rhea" id="RHEA-COMP:9681"/>
        <dbReference type="ChEBI" id="CHEBI:30616"/>
        <dbReference type="ChEBI" id="CHEBI:33019"/>
        <dbReference type="ChEBI" id="CHEBI:58359"/>
        <dbReference type="ChEBI" id="CHEBI:78442"/>
        <dbReference type="ChEBI" id="CHEBI:78521"/>
        <dbReference type="ChEBI" id="CHEBI:456215"/>
        <dbReference type="EC" id="6.1.1.18"/>
    </reaction>
</comment>
<feature type="domain" description="Glutamyl/glutaminyl-tRNA synthetase class Ib anti-codon binding" evidence="14">
    <location>
        <begin position="562"/>
        <end position="662"/>
    </location>
</feature>
<evidence type="ECO:0000256" key="3">
    <source>
        <dbReference type="ARBA" id="ARBA00022598"/>
    </source>
</evidence>
<reference evidence="18" key="1">
    <citation type="journal article" date="2023" name="G3 (Bethesda)">
        <title>Whole genome assemblies of Zophobas morio and Tenebrio molitor.</title>
        <authorList>
            <person name="Kaur S."/>
            <person name="Stinson S.A."/>
            <person name="diCenzo G.C."/>
        </authorList>
    </citation>
    <scope>NUCLEOTIDE SEQUENCE</scope>
    <source>
        <strain evidence="18">QUZm001</strain>
    </source>
</reference>
<keyword evidence="5 11" id="KW-0067">ATP-binding</keyword>
<dbReference type="PRINTS" id="PR00987">
    <property type="entry name" value="TRNASYNTHGLU"/>
</dbReference>
<keyword evidence="3 11" id="KW-0436">Ligase</keyword>
<dbReference type="InterPro" id="IPR007638">
    <property type="entry name" value="Gln-tRNA-synth_Ib_RNA-bd_2"/>
</dbReference>
<dbReference type="Pfam" id="PF03950">
    <property type="entry name" value="tRNA-synt_1c_C"/>
    <property type="match status" value="1"/>
</dbReference>
<dbReference type="FunFam" id="3.40.50.620:FF:000049">
    <property type="entry name" value="Probable glutamine--tRNA ligase"/>
    <property type="match status" value="1"/>
</dbReference>
<accession>A0AA38MLC4</accession>
<evidence type="ECO:0000256" key="2">
    <source>
        <dbReference type="ARBA" id="ARBA00012836"/>
    </source>
</evidence>
<evidence type="ECO:0000256" key="9">
    <source>
        <dbReference type="ARBA" id="ARBA00048270"/>
    </source>
</evidence>
<dbReference type="NCBIfam" id="TIGR00440">
    <property type="entry name" value="glnS"/>
    <property type="match status" value="1"/>
</dbReference>
<dbReference type="InterPro" id="IPR042558">
    <property type="entry name" value="Gln-tRNA-synth_Ib_RNA-bd_N_1"/>
</dbReference>
<evidence type="ECO:0000256" key="1">
    <source>
        <dbReference type="ARBA" id="ARBA00005594"/>
    </source>
</evidence>
<gene>
    <name evidence="18" type="ORF">Zmor_004820</name>
</gene>
<dbReference type="FunFam" id="2.40.240.10:FF:000008">
    <property type="entry name" value="probable glutamine--tRNA ligase"/>
    <property type="match status" value="1"/>
</dbReference>
<dbReference type="Proteomes" id="UP001168821">
    <property type="component" value="Unassembled WGS sequence"/>
</dbReference>
<dbReference type="Pfam" id="PF04558">
    <property type="entry name" value="tRNA_synt_1c_R1"/>
    <property type="match status" value="1"/>
</dbReference>
<evidence type="ECO:0000259" key="16">
    <source>
        <dbReference type="Pfam" id="PF04558"/>
    </source>
</evidence>
<dbReference type="InterPro" id="IPR011035">
    <property type="entry name" value="Ribosomal_bL25/Gln-tRNA_synth"/>
</dbReference>
<dbReference type="Gene3D" id="2.40.240.10">
    <property type="entry name" value="Ribosomal Protein L25, Chain P"/>
    <property type="match status" value="2"/>
</dbReference>
<dbReference type="Pfam" id="PF04557">
    <property type="entry name" value="tRNA_synt_1c_R2"/>
    <property type="match status" value="1"/>
</dbReference>
<evidence type="ECO:0000256" key="12">
    <source>
        <dbReference type="SAM" id="MobiDB-lite"/>
    </source>
</evidence>
<dbReference type="Gene3D" id="1.10.8.1290">
    <property type="entry name" value="Glutaminyl-tRNA synthetase, non-specific RNA binding region part 1, domain 1"/>
    <property type="match status" value="1"/>
</dbReference>
<keyword evidence="4 11" id="KW-0547">Nucleotide-binding</keyword>
<dbReference type="PROSITE" id="PS00178">
    <property type="entry name" value="AA_TRNA_LIGASE_I"/>
    <property type="match status" value="1"/>
</dbReference>
<evidence type="ECO:0000256" key="11">
    <source>
        <dbReference type="RuleBase" id="RU363037"/>
    </source>
</evidence>